<accession>S3V6C8</accession>
<keyword evidence="3" id="KW-1185">Reference proteome</keyword>
<keyword evidence="1" id="KW-1133">Transmembrane helix</keyword>
<dbReference type="InterPro" id="IPR052959">
    <property type="entry name" value="Inner_membrane_assoc"/>
</dbReference>
<dbReference type="PANTHER" id="PTHR38598">
    <property type="entry name" value="INNER MEMBRANE PROTEIN YJCH"/>
    <property type="match status" value="1"/>
</dbReference>
<dbReference type="EMBL" id="AKWZ02000001">
    <property type="protein sequence ID" value="EPG76219.1"/>
    <property type="molecule type" value="Genomic_DNA"/>
</dbReference>
<evidence type="ECO:0000313" key="2">
    <source>
        <dbReference type="EMBL" id="EPG76219.1"/>
    </source>
</evidence>
<sequence length="104" mass="12206">MKVKPHQLIESPEFKKLVRTRWTVSFILLSILFINYYGFILTIAFKKEWLTERLGQFANYGLMAGALVIIVSWLLTIVYVYWANTSYDKDTEHLKSKLEKGSEI</sequence>
<comment type="caution">
    <text evidence="2">The sequence shown here is derived from an EMBL/GenBank/DDBJ whole genome shotgun (WGS) entry which is preliminary data.</text>
</comment>
<organism evidence="2 3">
    <name type="scientific">Leptospira fainei serovar Hurstbridge str. BUT 6</name>
    <dbReference type="NCBI Taxonomy" id="1193011"/>
    <lineage>
        <taxon>Bacteria</taxon>
        <taxon>Pseudomonadati</taxon>
        <taxon>Spirochaetota</taxon>
        <taxon>Spirochaetia</taxon>
        <taxon>Leptospirales</taxon>
        <taxon>Leptospiraceae</taxon>
        <taxon>Leptospira</taxon>
    </lineage>
</organism>
<feature type="transmembrane region" description="Helical" evidence="1">
    <location>
        <begin position="22"/>
        <end position="45"/>
    </location>
</feature>
<dbReference type="GO" id="GO:0005886">
    <property type="term" value="C:plasma membrane"/>
    <property type="evidence" value="ECO:0007669"/>
    <property type="project" value="TreeGrafter"/>
</dbReference>
<gene>
    <name evidence="2" type="ORF">LEP1GSC058_1460</name>
</gene>
<dbReference type="RefSeq" id="WP_016547498.1">
    <property type="nucleotide sequence ID" value="NZ_AKWZ02000001.1"/>
</dbReference>
<protein>
    <submittedName>
        <fullName evidence="2">PF04341 family protein</fullName>
    </submittedName>
</protein>
<evidence type="ECO:0000256" key="1">
    <source>
        <dbReference type="SAM" id="Phobius"/>
    </source>
</evidence>
<dbReference type="InterPro" id="IPR007436">
    <property type="entry name" value="DUF485"/>
</dbReference>
<evidence type="ECO:0000313" key="3">
    <source>
        <dbReference type="Proteomes" id="UP000014540"/>
    </source>
</evidence>
<keyword evidence="1" id="KW-0472">Membrane</keyword>
<dbReference type="PANTHER" id="PTHR38598:SF1">
    <property type="entry name" value="INNER MEMBRANE PROTEIN YJCH"/>
    <property type="match status" value="1"/>
</dbReference>
<keyword evidence="1" id="KW-0812">Transmembrane</keyword>
<dbReference type="AlphaFoldDB" id="S3V6C8"/>
<proteinExistence type="predicted"/>
<reference evidence="2" key="1">
    <citation type="submission" date="2013-04" db="EMBL/GenBank/DDBJ databases">
        <authorList>
            <person name="Harkins D.M."/>
            <person name="Durkin A.S."/>
            <person name="Selengut J.D."/>
            <person name="Sanka R."/>
            <person name="DePew J."/>
            <person name="Purushe J."/>
            <person name="Ahmed A."/>
            <person name="van der Linden H."/>
            <person name="Goris M.G.A."/>
            <person name="Hartskeerl R.A."/>
            <person name="Vinetz J.M."/>
            <person name="Sutton G.G."/>
            <person name="Nelson W.C."/>
            <person name="Fouts D.E."/>
        </authorList>
    </citation>
    <scope>NUCLEOTIDE SEQUENCE [LARGE SCALE GENOMIC DNA]</scope>
    <source>
        <strain evidence="2">BUT 6</strain>
    </source>
</reference>
<dbReference type="OrthoDB" id="9799991at2"/>
<name>S3V6C8_9LEPT</name>
<dbReference type="Pfam" id="PF04341">
    <property type="entry name" value="DUF485"/>
    <property type="match status" value="1"/>
</dbReference>
<dbReference type="STRING" id="1193011.LEP1GSC058_1460"/>
<dbReference type="Proteomes" id="UP000014540">
    <property type="component" value="Unassembled WGS sequence"/>
</dbReference>
<feature type="transmembrane region" description="Helical" evidence="1">
    <location>
        <begin position="57"/>
        <end position="82"/>
    </location>
</feature>